<sequence length="81" mass="8780">MAGADLDPHGWLLPRAAGKQAIEQNMCGPCHSRREAIGPDTTLPGEVFGDHYKLSYLTDGGYFADGQQDGESYVFGSFSNR</sequence>
<proteinExistence type="predicted"/>
<accession>A0A179BPP4</accession>
<reference evidence="1" key="1">
    <citation type="submission" date="2016-04" db="EMBL/GenBank/DDBJ databases">
        <title>Fast-growing isolate from the root nodules of Vavilovia formosa.</title>
        <authorList>
            <person name="Kimeklis A."/>
            <person name="Safronova V."/>
            <person name="Belimov A."/>
            <person name="Andronov E."/>
        </authorList>
    </citation>
    <scope>NUCLEOTIDE SEQUENCE [LARGE SCALE GENOMIC DNA]</scope>
    <source>
        <strain evidence="1">Vaf-46</strain>
    </source>
</reference>
<dbReference type="AlphaFoldDB" id="A0A179BPP4"/>
<comment type="caution">
    <text evidence="1">The sequence shown here is derived from an EMBL/GenBank/DDBJ whole genome shotgun (WGS) entry which is preliminary data.</text>
</comment>
<evidence type="ECO:0008006" key="2">
    <source>
        <dbReference type="Google" id="ProtNLM"/>
    </source>
</evidence>
<evidence type="ECO:0000313" key="1">
    <source>
        <dbReference type="EMBL" id="OAP93747.1"/>
    </source>
</evidence>
<dbReference type="EMBL" id="LWBS01000253">
    <property type="protein sequence ID" value="OAP93747.1"/>
    <property type="molecule type" value="Genomic_DNA"/>
</dbReference>
<organism evidence="1">
    <name type="scientific">Rhizobium leguminosarum</name>
    <dbReference type="NCBI Taxonomy" id="384"/>
    <lineage>
        <taxon>Bacteria</taxon>
        <taxon>Pseudomonadati</taxon>
        <taxon>Pseudomonadota</taxon>
        <taxon>Alphaproteobacteria</taxon>
        <taxon>Hyphomicrobiales</taxon>
        <taxon>Rhizobiaceae</taxon>
        <taxon>Rhizobium/Agrobacterium group</taxon>
        <taxon>Rhizobium</taxon>
    </lineage>
</organism>
<name>A0A179BPP4_RHILE</name>
<protein>
    <recommendedName>
        <fullName evidence="2">Cytochrome c domain-containing protein</fullName>
    </recommendedName>
</protein>
<gene>
    <name evidence="1" type="ORF">A4U53_23565</name>
</gene>